<protein>
    <submittedName>
        <fullName evidence="1">Predicted nicotinamide N-methyase</fullName>
    </submittedName>
</protein>
<dbReference type="RefSeq" id="WP_092236638.1">
    <property type="nucleotide sequence ID" value="NZ_FNLL01000011.1"/>
</dbReference>
<dbReference type="Gene3D" id="3.40.50.150">
    <property type="entry name" value="Vaccinia Virus protein VP39"/>
    <property type="match status" value="1"/>
</dbReference>
<dbReference type="InterPro" id="IPR019410">
    <property type="entry name" value="Methyltransf_16"/>
</dbReference>
<dbReference type="SUPFAM" id="SSF53335">
    <property type="entry name" value="S-adenosyl-L-methionine-dependent methyltransferases"/>
    <property type="match status" value="1"/>
</dbReference>
<dbReference type="EMBL" id="FNLL01000011">
    <property type="protein sequence ID" value="SDU52409.1"/>
    <property type="molecule type" value="Genomic_DNA"/>
</dbReference>
<keyword evidence="2" id="KW-1185">Reference proteome</keyword>
<dbReference type="CDD" id="cd02440">
    <property type="entry name" value="AdoMet_MTases"/>
    <property type="match status" value="1"/>
</dbReference>
<evidence type="ECO:0000313" key="2">
    <source>
        <dbReference type="Proteomes" id="UP000199608"/>
    </source>
</evidence>
<organism evidence="1 2">
    <name type="scientific">Desulfobacula phenolica</name>
    <dbReference type="NCBI Taxonomy" id="90732"/>
    <lineage>
        <taxon>Bacteria</taxon>
        <taxon>Pseudomonadati</taxon>
        <taxon>Thermodesulfobacteriota</taxon>
        <taxon>Desulfobacteria</taxon>
        <taxon>Desulfobacterales</taxon>
        <taxon>Desulfobacteraceae</taxon>
        <taxon>Desulfobacula</taxon>
    </lineage>
</organism>
<gene>
    <name evidence="1" type="ORF">SAMN04487931_11117</name>
</gene>
<reference evidence="2" key="1">
    <citation type="submission" date="2016-10" db="EMBL/GenBank/DDBJ databases">
        <authorList>
            <person name="Varghese N."/>
            <person name="Submissions S."/>
        </authorList>
    </citation>
    <scope>NUCLEOTIDE SEQUENCE [LARGE SCALE GENOMIC DNA]</scope>
    <source>
        <strain evidence="2">DSM 3384</strain>
    </source>
</reference>
<accession>A0A1H2J7N2</accession>
<dbReference type="PANTHER" id="PTHR14614">
    <property type="entry name" value="HEPATOCELLULAR CARCINOMA-ASSOCIATED ANTIGEN"/>
    <property type="match status" value="1"/>
</dbReference>
<evidence type="ECO:0000313" key="1">
    <source>
        <dbReference type="EMBL" id="SDU52409.1"/>
    </source>
</evidence>
<name>A0A1H2J7N2_9BACT</name>
<dbReference type="InterPro" id="IPR029063">
    <property type="entry name" value="SAM-dependent_MTases_sf"/>
</dbReference>
<proteinExistence type="predicted"/>
<sequence length="216" mass="24401">MSSLRIRYQTIEFKDVDIHVRTLRDTLQYLDVNGVAEKLGISSATWPLFGVIWPSGKVLAHHMIDYEVDGKQILEVGCGIGLASLVLNHRLADITSTDYHPEAEPFLMENVKLNKGKKIPFIRMGWCDSNINLGTFDLIIGSDLLYEPDHAELLSGFIDHHANQHCEVIIVDPGRGKHARFSKKMVNLGYSHTQSKPVDTNYLVRPFKGQILSYSR</sequence>
<dbReference type="AlphaFoldDB" id="A0A1H2J7N2"/>
<dbReference type="Proteomes" id="UP000199608">
    <property type="component" value="Unassembled WGS sequence"/>
</dbReference>
<dbReference type="Pfam" id="PF10294">
    <property type="entry name" value="Methyltransf_16"/>
    <property type="match status" value="1"/>
</dbReference>